<keyword evidence="5 6" id="KW-0067">ATP-binding</keyword>
<dbReference type="InterPro" id="IPR059179">
    <property type="entry name" value="MLKL-like_MCAfunc"/>
</dbReference>
<keyword evidence="7" id="KW-0732">Signal</keyword>
<keyword evidence="3 6" id="KW-0547">Nucleotide-binding</keyword>
<name>A0A5J9T569_9POAL</name>
<dbReference type="Gramene" id="TVU06520">
    <property type="protein sequence ID" value="TVU06520"/>
    <property type="gene ID" value="EJB05_49741"/>
</dbReference>
<dbReference type="InterPro" id="IPR000719">
    <property type="entry name" value="Prot_kinase_dom"/>
</dbReference>
<dbReference type="PANTHER" id="PTHR27006:SF606">
    <property type="entry name" value="INTERLEUKIN-1 RECEPTOR-ASSOCIATED KINASE 4"/>
    <property type="match status" value="1"/>
</dbReference>
<feature type="binding site" evidence="6">
    <location>
        <position position="271"/>
    </location>
    <ligand>
        <name>ATP</name>
        <dbReference type="ChEBI" id="CHEBI:30616"/>
    </ligand>
</feature>
<dbReference type="InterPro" id="IPR008271">
    <property type="entry name" value="Ser/Thr_kinase_AS"/>
</dbReference>
<dbReference type="GO" id="GO:0005524">
    <property type="term" value="F:ATP binding"/>
    <property type="evidence" value="ECO:0007669"/>
    <property type="project" value="UniProtKB-UniRule"/>
</dbReference>
<dbReference type="SMART" id="SM00220">
    <property type="entry name" value="S_TKc"/>
    <property type="match status" value="1"/>
</dbReference>
<evidence type="ECO:0000256" key="3">
    <source>
        <dbReference type="ARBA" id="ARBA00022741"/>
    </source>
</evidence>
<dbReference type="InterPro" id="IPR011009">
    <property type="entry name" value="Kinase-like_dom_sf"/>
</dbReference>
<dbReference type="EMBL" id="RWGY01000051">
    <property type="protein sequence ID" value="TVU06520.1"/>
    <property type="molecule type" value="Genomic_DNA"/>
</dbReference>
<evidence type="ECO:0000313" key="9">
    <source>
        <dbReference type="EMBL" id="TVU06520.1"/>
    </source>
</evidence>
<dbReference type="InterPro" id="IPR036537">
    <property type="entry name" value="Adaptor_Cbl_N_dom_sf"/>
</dbReference>
<reference evidence="9 10" key="1">
    <citation type="journal article" date="2019" name="Sci. Rep.">
        <title>A high-quality genome of Eragrostis curvula grass provides insights into Poaceae evolution and supports new strategies to enhance forage quality.</title>
        <authorList>
            <person name="Carballo J."/>
            <person name="Santos B.A.C.M."/>
            <person name="Zappacosta D."/>
            <person name="Garbus I."/>
            <person name="Selva J.P."/>
            <person name="Gallo C.A."/>
            <person name="Diaz A."/>
            <person name="Albertini E."/>
            <person name="Caccamo M."/>
            <person name="Echenique V."/>
        </authorList>
    </citation>
    <scope>NUCLEOTIDE SEQUENCE [LARGE SCALE GENOMIC DNA]</scope>
    <source>
        <strain evidence="10">cv. Victoria</strain>
        <tissue evidence="9">Leaf</tissue>
    </source>
</reference>
<dbReference type="GO" id="GO:0004674">
    <property type="term" value="F:protein serine/threonine kinase activity"/>
    <property type="evidence" value="ECO:0007669"/>
    <property type="project" value="UniProtKB-KW"/>
</dbReference>
<feature type="chain" id="PRO_5023884970" description="Protein kinase domain-containing protein" evidence="7">
    <location>
        <begin position="22"/>
        <end position="547"/>
    </location>
</feature>
<dbReference type="Pfam" id="PF00069">
    <property type="entry name" value="Pkinase"/>
    <property type="match status" value="1"/>
</dbReference>
<keyword evidence="1" id="KW-0723">Serine/threonine-protein kinase</keyword>
<dbReference type="PROSITE" id="PS00107">
    <property type="entry name" value="PROTEIN_KINASE_ATP"/>
    <property type="match status" value="1"/>
</dbReference>
<dbReference type="PROSITE" id="PS00108">
    <property type="entry name" value="PROTEIN_KINASE_ST"/>
    <property type="match status" value="1"/>
</dbReference>
<dbReference type="InterPro" id="IPR045766">
    <property type="entry name" value="MCAfunc"/>
</dbReference>
<evidence type="ECO:0000256" key="5">
    <source>
        <dbReference type="ARBA" id="ARBA00022840"/>
    </source>
</evidence>
<accession>A0A5J9T569</accession>
<evidence type="ECO:0000256" key="7">
    <source>
        <dbReference type="SAM" id="SignalP"/>
    </source>
</evidence>
<evidence type="ECO:0000256" key="1">
    <source>
        <dbReference type="ARBA" id="ARBA00022527"/>
    </source>
</evidence>
<dbReference type="OrthoDB" id="8891264at2759"/>
<sequence length="547" mass="61488">MALWNALAPAATVAQLVGADAAGLVSATLQAVRTARRNRGECRSLARRVMMLGDLLQLVQQGSTETMRRPEVRRALDGLGDVLRRAYELVESCQERGAVYGFVMAGRQAEQFREVQADIDSYLVAFPMVSHIDVTIRLDRIYNMLLPPDQSQQALEAVPGSPTSHLGPFVRALADTMKKTLIKMSKHKIIDCDIKVCVDHQETFEKQLLSRDQRLKMKWLCWLPQQNAEDRSAYDLLKAATNNFSSRNRIGVGGWSTVYKAHIGGIEVAIKRYPADAKSHASQFDSEFQILKELQHKNIIKLLGHCAGQGERILVYEYMSNGSLDKFIFDVRLGCIGHKDLKPSNILLDSDMNAKISDFGTATVLRPEFPPGTTYITGTYGYIAPEYLRNGILSPKVDVYAYGVILLEVISAKKSSVPWLQAICCGYFTIKYKKLAFDYFLLPMRVLLQAWHLWATMRSSELLDPLLCNVQPITDITRCIQIALLCVQTHPADRPSMSDVLLMLGNRMTIPSPKQPDDEYQTDGHEYQLDGYESEATWSSSDITWPR</sequence>
<dbReference type="PROSITE" id="PS50011">
    <property type="entry name" value="PROTEIN_KINASE_DOM"/>
    <property type="match status" value="1"/>
</dbReference>
<proteinExistence type="predicted"/>
<dbReference type="AlphaFoldDB" id="A0A5J9T569"/>
<dbReference type="InterPro" id="IPR017441">
    <property type="entry name" value="Protein_kinase_ATP_BS"/>
</dbReference>
<dbReference type="Proteomes" id="UP000324897">
    <property type="component" value="Unassembled WGS sequence"/>
</dbReference>
<evidence type="ECO:0000256" key="4">
    <source>
        <dbReference type="ARBA" id="ARBA00022777"/>
    </source>
</evidence>
<dbReference type="SUPFAM" id="SSF56112">
    <property type="entry name" value="Protein kinase-like (PK-like)"/>
    <property type="match status" value="1"/>
</dbReference>
<protein>
    <recommendedName>
        <fullName evidence="8">Protein kinase domain-containing protein</fullName>
    </recommendedName>
</protein>
<gene>
    <name evidence="9" type="ORF">EJB05_49741</name>
</gene>
<dbReference type="Gene3D" id="1.20.930.20">
    <property type="entry name" value="Adaptor protein Cbl, N-terminal domain"/>
    <property type="match status" value="1"/>
</dbReference>
<keyword evidence="2" id="KW-0808">Transferase</keyword>
<dbReference type="Pfam" id="PF19584">
    <property type="entry name" value="MCAfunc"/>
    <property type="match status" value="1"/>
</dbReference>
<dbReference type="Gene3D" id="1.10.510.10">
    <property type="entry name" value="Transferase(Phosphotransferase) domain 1"/>
    <property type="match status" value="1"/>
</dbReference>
<organism evidence="9 10">
    <name type="scientific">Eragrostis curvula</name>
    <name type="common">weeping love grass</name>
    <dbReference type="NCBI Taxonomy" id="38414"/>
    <lineage>
        <taxon>Eukaryota</taxon>
        <taxon>Viridiplantae</taxon>
        <taxon>Streptophyta</taxon>
        <taxon>Embryophyta</taxon>
        <taxon>Tracheophyta</taxon>
        <taxon>Spermatophyta</taxon>
        <taxon>Magnoliopsida</taxon>
        <taxon>Liliopsida</taxon>
        <taxon>Poales</taxon>
        <taxon>Poaceae</taxon>
        <taxon>PACMAD clade</taxon>
        <taxon>Chloridoideae</taxon>
        <taxon>Eragrostideae</taxon>
        <taxon>Eragrostidinae</taxon>
        <taxon>Eragrostis</taxon>
    </lineage>
</organism>
<keyword evidence="4" id="KW-0418">Kinase</keyword>
<evidence type="ECO:0000256" key="6">
    <source>
        <dbReference type="PROSITE-ProRule" id="PRU10141"/>
    </source>
</evidence>
<evidence type="ECO:0000259" key="8">
    <source>
        <dbReference type="PROSITE" id="PS50011"/>
    </source>
</evidence>
<dbReference type="Pfam" id="PF07714">
    <property type="entry name" value="PK_Tyr_Ser-Thr"/>
    <property type="match status" value="1"/>
</dbReference>
<dbReference type="CDD" id="cd21037">
    <property type="entry name" value="MLKL_NTD"/>
    <property type="match status" value="1"/>
</dbReference>
<evidence type="ECO:0000256" key="2">
    <source>
        <dbReference type="ARBA" id="ARBA00022679"/>
    </source>
</evidence>
<comment type="caution">
    <text evidence="9">The sequence shown here is derived from an EMBL/GenBank/DDBJ whole genome shotgun (WGS) entry which is preliminary data.</text>
</comment>
<keyword evidence="10" id="KW-1185">Reference proteome</keyword>
<dbReference type="InterPro" id="IPR001245">
    <property type="entry name" value="Ser-Thr/Tyr_kinase_cat_dom"/>
</dbReference>
<feature type="signal peptide" evidence="7">
    <location>
        <begin position="1"/>
        <end position="21"/>
    </location>
</feature>
<evidence type="ECO:0000313" key="10">
    <source>
        <dbReference type="Proteomes" id="UP000324897"/>
    </source>
</evidence>
<dbReference type="Gene3D" id="3.30.200.20">
    <property type="entry name" value="Phosphorylase Kinase, domain 1"/>
    <property type="match status" value="1"/>
</dbReference>
<feature type="domain" description="Protein kinase" evidence="8">
    <location>
        <begin position="244"/>
        <end position="510"/>
    </location>
</feature>
<feature type="non-terminal residue" evidence="9">
    <location>
        <position position="1"/>
    </location>
</feature>
<dbReference type="PANTHER" id="PTHR27006">
    <property type="entry name" value="PROMASTIGOTE SURFACE ANTIGEN PROTEIN PSA"/>
    <property type="match status" value="1"/>
</dbReference>
<dbReference type="GO" id="GO:0007166">
    <property type="term" value="P:cell surface receptor signaling pathway"/>
    <property type="evidence" value="ECO:0007669"/>
    <property type="project" value="InterPro"/>
</dbReference>